<proteinExistence type="predicted"/>
<dbReference type="Pfam" id="PF10002">
    <property type="entry name" value="DUF2243"/>
    <property type="match status" value="1"/>
</dbReference>
<dbReference type="AlphaFoldDB" id="A0A7W0BWD8"/>
<evidence type="ECO:0000313" key="2">
    <source>
        <dbReference type="Proteomes" id="UP000580891"/>
    </source>
</evidence>
<comment type="caution">
    <text evidence="1">The sequence shown here is derived from an EMBL/GenBank/DDBJ whole genome shotgun (WGS) entry which is preliminary data.</text>
</comment>
<gene>
    <name evidence="1" type="ORF">HNQ85_001209</name>
</gene>
<dbReference type="InterPro" id="IPR018719">
    <property type="entry name" value="DUF2243_membrane"/>
</dbReference>
<dbReference type="Proteomes" id="UP000580891">
    <property type="component" value="Unassembled WGS sequence"/>
</dbReference>
<reference evidence="1 2" key="1">
    <citation type="submission" date="2020-07" db="EMBL/GenBank/DDBJ databases">
        <title>Genomic Encyclopedia of Type Strains, Phase IV (KMG-IV): sequencing the most valuable type-strain genomes for metagenomic binning, comparative biology and taxonomic classification.</title>
        <authorList>
            <person name="Goeker M."/>
        </authorList>
    </citation>
    <scope>NUCLEOTIDE SEQUENCE [LARGE SCALE GENOMIC DNA]</scope>
    <source>
        <strain evidence="1 2">DSM 25220</strain>
    </source>
</reference>
<keyword evidence="2" id="KW-1185">Reference proteome</keyword>
<accession>A0A7W0BWD8</accession>
<organism evidence="1 2">
    <name type="scientific">[Anoxybacillus] calidus</name>
    <dbReference type="NCBI Taxonomy" id="575178"/>
    <lineage>
        <taxon>Bacteria</taxon>
        <taxon>Bacillati</taxon>
        <taxon>Bacillota</taxon>
        <taxon>Bacilli</taxon>
        <taxon>Bacillales</taxon>
        <taxon>Anoxybacillaceae</taxon>
        <taxon>Paranoxybacillus</taxon>
    </lineage>
</organism>
<sequence>MFWHAGNPNSIERGKRLLLSGVFIGGGTFNLVEGIIDHHILRIHHVK</sequence>
<protein>
    <submittedName>
        <fullName evidence="1">Putative membrane protein</fullName>
    </submittedName>
</protein>
<name>A0A7W0BWD8_9BACL</name>
<evidence type="ECO:0000313" key="1">
    <source>
        <dbReference type="EMBL" id="MBA2870939.1"/>
    </source>
</evidence>
<dbReference type="EMBL" id="JACDUU010000002">
    <property type="protein sequence ID" value="MBA2870939.1"/>
    <property type="molecule type" value="Genomic_DNA"/>
</dbReference>